<name>M7NMS0_9BACT</name>
<dbReference type="AlphaFoldDB" id="M7NMS0"/>
<feature type="region of interest" description="Disordered" evidence="1">
    <location>
        <begin position="1"/>
        <end position="45"/>
    </location>
</feature>
<dbReference type="Proteomes" id="UP000011910">
    <property type="component" value="Unassembled WGS sequence"/>
</dbReference>
<dbReference type="EMBL" id="AODQ01000036">
    <property type="protein sequence ID" value="EMR03060.1"/>
    <property type="molecule type" value="Genomic_DNA"/>
</dbReference>
<sequence>MEQRLFKEAEPQVTQQAPECGQGLPVPEGEVAQQGQAQHKQQHTYSRRRYQLMKQPAHGGIVKGEKQQAAEHHNARPVFNIGAQPSGYGGR</sequence>
<comment type="caution">
    <text evidence="2">The sequence shown here is derived from an EMBL/GenBank/DDBJ whole genome shotgun (WGS) entry which is preliminary data.</text>
</comment>
<feature type="compositionally biased region" description="Basic and acidic residues" evidence="1">
    <location>
        <begin position="1"/>
        <end position="10"/>
    </location>
</feature>
<proteinExistence type="predicted"/>
<protein>
    <submittedName>
        <fullName evidence="2">Uncharacterized protein</fullName>
    </submittedName>
</protein>
<gene>
    <name evidence="2" type="ORF">ADICEAN_01789</name>
</gene>
<feature type="compositionally biased region" description="Basic and acidic residues" evidence="1">
    <location>
        <begin position="63"/>
        <end position="74"/>
    </location>
</feature>
<organism evidence="2 3">
    <name type="scientific">Cesiribacter andamanensis AMV16</name>
    <dbReference type="NCBI Taxonomy" id="1279009"/>
    <lineage>
        <taxon>Bacteria</taxon>
        <taxon>Pseudomonadati</taxon>
        <taxon>Bacteroidota</taxon>
        <taxon>Cytophagia</taxon>
        <taxon>Cytophagales</taxon>
        <taxon>Cesiribacteraceae</taxon>
        <taxon>Cesiribacter</taxon>
    </lineage>
</organism>
<evidence type="ECO:0000256" key="1">
    <source>
        <dbReference type="SAM" id="MobiDB-lite"/>
    </source>
</evidence>
<accession>M7NMS0</accession>
<evidence type="ECO:0000313" key="3">
    <source>
        <dbReference type="Proteomes" id="UP000011910"/>
    </source>
</evidence>
<reference evidence="2 3" key="1">
    <citation type="journal article" date="2013" name="Genome Announc.">
        <title>Draft Genome Sequence of Cesiribacter andamanensis Strain AMV16T, Isolated from a Soil Sample from a Mud Volcano in the Andaman Islands, India.</title>
        <authorList>
            <person name="Shivaji S."/>
            <person name="Ara S."/>
            <person name="Begum Z."/>
            <person name="Srinivas T.N."/>
            <person name="Singh A."/>
            <person name="Kumar Pinnaka A."/>
        </authorList>
    </citation>
    <scope>NUCLEOTIDE SEQUENCE [LARGE SCALE GENOMIC DNA]</scope>
    <source>
        <strain evidence="2 3">AMV16</strain>
    </source>
</reference>
<evidence type="ECO:0000313" key="2">
    <source>
        <dbReference type="EMBL" id="EMR03060.1"/>
    </source>
</evidence>
<keyword evidence="3" id="KW-1185">Reference proteome</keyword>
<feature type="region of interest" description="Disordered" evidence="1">
    <location>
        <begin position="60"/>
        <end position="91"/>
    </location>
</feature>